<dbReference type="Proteomes" id="UP000645828">
    <property type="component" value="Unassembled WGS sequence"/>
</dbReference>
<comment type="similarity">
    <text evidence="2">Belongs to the SELO family.</text>
</comment>
<dbReference type="PANTHER" id="PTHR12153:SF18">
    <property type="entry name" value="SELENOPROTEIN O"/>
    <property type="match status" value="1"/>
</dbReference>
<reference evidence="11" key="1">
    <citation type="submission" date="2020-12" db="EMBL/GenBank/DDBJ databases">
        <authorList>
            <consortium name="Molecular Ecology Group"/>
        </authorList>
    </citation>
    <scope>NUCLEOTIDE SEQUENCE</scope>
    <source>
        <strain evidence="11">TBG_1078</strain>
    </source>
</reference>
<feature type="compositionally biased region" description="Pro residues" evidence="10">
    <location>
        <begin position="67"/>
        <end position="100"/>
    </location>
</feature>
<evidence type="ECO:0000256" key="5">
    <source>
        <dbReference type="ARBA" id="ARBA00022723"/>
    </source>
</evidence>
<evidence type="ECO:0000313" key="11">
    <source>
        <dbReference type="EMBL" id="CAD7679115.1"/>
    </source>
</evidence>
<keyword evidence="12" id="KW-1185">Reference proteome</keyword>
<dbReference type="AlphaFoldDB" id="A0A811YS56"/>
<keyword evidence="7" id="KW-0067">ATP-binding</keyword>
<sequence length="677" mass="75212">MVRVRKPRRSAGSACGPAVRLPGPGAGNSAQEELRPRPGRRSPLVPRPARRARSWAAARNPGRFRPHPPAPPPPPPPPPPRASPLPPARGVARPPPPAPLPEREPGAPRTYSRNGPLGDRPPASAARRASRRHLLLCSPSRGSGFRGCLSRRHLPRGGPRPAAAGLRGSARLLRLSSNRSNYELGSCETPAPLAPALDLGALDLGALDLGALDLGALDLGAPDLGALDLGARTSQICGLKGYYIAKINSSLFLFGIWADQLGDGRTHLIGIYMNRQGEKWELQLKGPILPVQNGDGRAVLRSSVREFLCSEAMHSLGIPTSRASSLIVSDDEVWRDQFYNGNITKERGAVVLRVAKSWFRIGSLEILAQYGEWDLLRTLLDFIIQEHFPSVKVTVPNRYVDFFSVVVSETAQLIALWMSVGFAHGVCNTDNFSLLSITIDYGPFGFMEAYNPDFVPNTSDDERRCKIGNQANIGMFNLNKLLQALNPLLDPRQKQLATRILEGYPFLYYTRFRELFKAKLGLLGERKDDDDLIAVLLHLMEKTEADFTMTFRQLSEITQSQLEELSIPQQFWALKMISKHKFFPAWVSQYLLRLKSNMNDSDSERIKRMTTVNLRYVLKNWMAESTVRKAERNDFSEVHLLQHVLQHPFQRHSAAEKAGYSSPTPSWAKDLRVSCSS</sequence>
<keyword evidence="3" id="KW-0808">Transferase</keyword>
<evidence type="ECO:0000256" key="7">
    <source>
        <dbReference type="ARBA" id="ARBA00022840"/>
    </source>
</evidence>
<proteinExistence type="inferred from homology"/>
<organism evidence="11 12">
    <name type="scientific">Nyctereutes procyonoides</name>
    <name type="common">Raccoon dog</name>
    <name type="synonym">Canis procyonoides</name>
    <dbReference type="NCBI Taxonomy" id="34880"/>
    <lineage>
        <taxon>Eukaryota</taxon>
        <taxon>Metazoa</taxon>
        <taxon>Chordata</taxon>
        <taxon>Craniata</taxon>
        <taxon>Vertebrata</taxon>
        <taxon>Euteleostomi</taxon>
        <taxon>Mammalia</taxon>
        <taxon>Eutheria</taxon>
        <taxon>Laurasiatheria</taxon>
        <taxon>Carnivora</taxon>
        <taxon>Caniformia</taxon>
        <taxon>Canidae</taxon>
        <taxon>Nyctereutes</taxon>
    </lineage>
</organism>
<feature type="region of interest" description="Disordered" evidence="10">
    <location>
        <begin position="1"/>
        <end position="130"/>
    </location>
</feature>
<evidence type="ECO:0000256" key="1">
    <source>
        <dbReference type="ARBA" id="ARBA00001946"/>
    </source>
</evidence>
<dbReference type="GO" id="GO:0005524">
    <property type="term" value="F:ATP binding"/>
    <property type="evidence" value="ECO:0007669"/>
    <property type="project" value="UniProtKB-KW"/>
</dbReference>
<evidence type="ECO:0000256" key="9">
    <source>
        <dbReference type="ARBA" id="ARBA00031547"/>
    </source>
</evidence>
<name>A0A811YS56_NYCPR</name>
<evidence type="ECO:0000256" key="6">
    <source>
        <dbReference type="ARBA" id="ARBA00022741"/>
    </source>
</evidence>
<evidence type="ECO:0000256" key="2">
    <source>
        <dbReference type="ARBA" id="ARBA00009747"/>
    </source>
</evidence>
<comment type="caution">
    <text evidence="11">The sequence shown here is derived from an EMBL/GenBank/DDBJ whole genome shotgun (WGS) entry which is preliminary data.</text>
</comment>
<dbReference type="InterPro" id="IPR003846">
    <property type="entry name" value="SelO"/>
</dbReference>
<gene>
    <name evidence="11" type="ORF">NYPRO_LOCUS11914</name>
</gene>
<accession>A0A811YS56</accession>
<protein>
    <recommendedName>
        <fullName evidence="9">Selenoprotein O</fullName>
    </recommendedName>
</protein>
<comment type="cofactor">
    <cofactor evidence="1">
        <name>Mg(2+)</name>
        <dbReference type="ChEBI" id="CHEBI:18420"/>
    </cofactor>
</comment>
<dbReference type="Pfam" id="PF02696">
    <property type="entry name" value="SelO"/>
    <property type="match status" value="1"/>
</dbReference>
<keyword evidence="5" id="KW-0479">Metal-binding</keyword>
<evidence type="ECO:0000256" key="3">
    <source>
        <dbReference type="ARBA" id="ARBA00022679"/>
    </source>
</evidence>
<keyword evidence="8" id="KW-0460">Magnesium</keyword>
<evidence type="ECO:0000256" key="8">
    <source>
        <dbReference type="ARBA" id="ARBA00022842"/>
    </source>
</evidence>
<keyword evidence="4" id="KW-0548">Nucleotidyltransferase</keyword>
<dbReference type="GO" id="GO:0016779">
    <property type="term" value="F:nucleotidyltransferase activity"/>
    <property type="evidence" value="ECO:0007669"/>
    <property type="project" value="UniProtKB-KW"/>
</dbReference>
<evidence type="ECO:0000256" key="10">
    <source>
        <dbReference type="SAM" id="MobiDB-lite"/>
    </source>
</evidence>
<dbReference type="GO" id="GO:0046872">
    <property type="term" value="F:metal ion binding"/>
    <property type="evidence" value="ECO:0007669"/>
    <property type="project" value="UniProtKB-KW"/>
</dbReference>
<evidence type="ECO:0000313" key="12">
    <source>
        <dbReference type="Proteomes" id="UP000645828"/>
    </source>
</evidence>
<dbReference type="PANTHER" id="PTHR12153">
    <property type="entry name" value="SELENOPROTEIN O"/>
    <property type="match status" value="1"/>
</dbReference>
<evidence type="ECO:0000256" key="4">
    <source>
        <dbReference type="ARBA" id="ARBA00022695"/>
    </source>
</evidence>
<feature type="compositionally biased region" description="Low complexity" evidence="10">
    <location>
        <begin position="54"/>
        <end position="63"/>
    </location>
</feature>
<dbReference type="EMBL" id="CAJHUB010000681">
    <property type="protein sequence ID" value="CAD7679115.1"/>
    <property type="molecule type" value="Genomic_DNA"/>
</dbReference>
<keyword evidence="6" id="KW-0547">Nucleotide-binding</keyword>